<dbReference type="GeneID" id="83196736"/>
<keyword evidence="2" id="KW-1185">Reference proteome</keyword>
<dbReference type="EMBL" id="JAPQKS010000001">
    <property type="protein sequence ID" value="KAJ5248685.1"/>
    <property type="molecule type" value="Genomic_DNA"/>
</dbReference>
<comment type="caution">
    <text evidence="1">The sequence shown here is derived from an EMBL/GenBank/DDBJ whole genome shotgun (WGS) entry which is preliminary data.</text>
</comment>
<reference evidence="1" key="2">
    <citation type="journal article" date="2023" name="IMA Fungus">
        <title>Comparative genomic study of the Penicillium genus elucidates a diverse pangenome and 15 lateral gene transfer events.</title>
        <authorList>
            <person name="Petersen C."/>
            <person name="Sorensen T."/>
            <person name="Nielsen M.R."/>
            <person name="Sondergaard T.E."/>
            <person name="Sorensen J.L."/>
            <person name="Fitzpatrick D.A."/>
            <person name="Frisvad J.C."/>
            <person name="Nielsen K.L."/>
        </authorList>
    </citation>
    <scope>NUCLEOTIDE SEQUENCE</scope>
    <source>
        <strain evidence="1">IBT 19713</strain>
    </source>
</reference>
<dbReference type="RefSeq" id="XP_058335464.1">
    <property type="nucleotide sequence ID" value="XM_058469433.1"/>
</dbReference>
<evidence type="ECO:0000313" key="1">
    <source>
        <dbReference type="EMBL" id="KAJ5248685.1"/>
    </source>
</evidence>
<sequence length="366" mass="42096">MTSEDMKSKVEVKMQISLDSQFPKVHLFVDDRCNGEVVFPAADCSFDYGFEGEESPFTEAIRTARMSPLNPFKHYDYYCNGWKPWQRAMAIKLAVFQAPTIIGFPGPDSEAPRTQAMKDAWEALKSIGPGKDVNLWMEMETDSGAANVQRGMCEWFIRLTRLAYQSNGGFWYRKLYSPNDMNRPPPAWLWANHNKQRLYKYKPSDPFFVSHHDRIYRLVDATCLEKCEQIRKFTEVFNKDRTHKAMIESQGKIHHIFVKVVNEGRFVHLPESTRVSFVLQDDPLDYDYGPQNQQRGIVIASDSDFDFVLEYDGDLPPLKNPVRTFITLDVWVDTTPADAQMEALKKASKPCVFGDTPQEEAMVSPS</sequence>
<name>A0A9W9PJN3_9EURO</name>
<organism evidence="1 2">
    <name type="scientific">Penicillium chermesinum</name>
    <dbReference type="NCBI Taxonomy" id="63820"/>
    <lineage>
        <taxon>Eukaryota</taxon>
        <taxon>Fungi</taxon>
        <taxon>Dikarya</taxon>
        <taxon>Ascomycota</taxon>
        <taxon>Pezizomycotina</taxon>
        <taxon>Eurotiomycetes</taxon>
        <taxon>Eurotiomycetidae</taxon>
        <taxon>Eurotiales</taxon>
        <taxon>Aspergillaceae</taxon>
        <taxon>Penicillium</taxon>
    </lineage>
</organism>
<protein>
    <submittedName>
        <fullName evidence="1">Uncharacterized protein</fullName>
    </submittedName>
</protein>
<reference evidence="1" key="1">
    <citation type="submission" date="2022-11" db="EMBL/GenBank/DDBJ databases">
        <authorList>
            <person name="Petersen C."/>
        </authorList>
    </citation>
    <scope>NUCLEOTIDE SEQUENCE</scope>
    <source>
        <strain evidence="1">IBT 19713</strain>
    </source>
</reference>
<gene>
    <name evidence="1" type="ORF">N7468_000136</name>
</gene>
<proteinExistence type="predicted"/>
<dbReference type="Proteomes" id="UP001150941">
    <property type="component" value="Unassembled WGS sequence"/>
</dbReference>
<evidence type="ECO:0000313" key="2">
    <source>
        <dbReference type="Proteomes" id="UP001150941"/>
    </source>
</evidence>
<accession>A0A9W9PJN3</accession>
<dbReference type="AlphaFoldDB" id="A0A9W9PJN3"/>